<feature type="compositionally biased region" description="Polar residues" evidence="1">
    <location>
        <begin position="261"/>
        <end position="271"/>
    </location>
</feature>
<evidence type="ECO:0000256" key="1">
    <source>
        <dbReference type="SAM" id="MobiDB-lite"/>
    </source>
</evidence>
<dbReference type="Gene3D" id="3.30.710.10">
    <property type="entry name" value="Potassium Channel Kv1.1, Chain A"/>
    <property type="match status" value="1"/>
</dbReference>
<accession>A0A9P4MJ10</accession>
<dbReference type="PANTHER" id="PTHR47843:SF5">
    <property type="entry name" value="BTB_POZ DOMAIN PROTEIN"/>
    <property type="match status" value="1"/>
</dbReference>
<dbReference type="PROSITE" id="PS50097">
    <property type="entry name" value="BTB"/>
    <property type="match status" value="1"/>
</dbReference>
<feature type="region of interest" description="Disordered" evidence="1">
    <location>
        <begin position="232"/>
        <end position="288"/>
    </location>
</feature>
<organism evidence="3 4">
    <name type="scientific">Myriangium duriaei CBS 260.36</name>
    <dbReference type="NCBI Taxonomy" id="1168546"/>
    <lineage>
        <taxon>Eukaryota</taxon>
        <taxon>Fungi</taxon>
        <taxon>Dikarya</taxon>
        <taxon>Ascomycota</taxon>
        <taxon>Pezizomycotina</taxon>
        <taxon>Dothideomycetes</taxon>
        <taxon>Dothideomycetidae</taxon>
        <taxon>Myriangiales</taxon>
        <taxon>Myriangiaceae</taxon>
        <taxon>Myriangium</taxon>
    </lineage>
</organism>
<gene>
    <name evidence="3" type="ORF">K461DRAFT_291752</name>
</gene>
<sequence length="288" mass="31042">MSENNSKLAPADADASKSAALSTLMSLLANSAYSDLTIICDSDTYHVHKAIMCSQSPWFQKACQPDGFMESNTNTIILSHCTGDSDSAAEGDDPAAVAAMITWCYGDGTRAAYEPFAANDPLYLAKQYVIADKYQIMAMQLDVGRRLERVITPTYLRTVSLYCDLLKYLYLNTLSTPSAVKNKMLDFALARRHTVFTSPLMQNLLKQLPDIALDIVRRLSNVGTWTLTPAADKDAKTEDGSKSNGVGGITGTELAPGIRQSIPSGPRSSTSGGELLPLFGPGGSVRRV</sequence>
<reference evidence="3" key="1">
    <citation type="journal article" date="2020" name="Stud. Mycol.">
        <title>101 Dothideomycetes genomes: a test case for predicting lifestyles and emergence of pathogens.</title>
        <authorList>
            <person name="Haridas S."/>
            <person name="Albert R."/>
            <person name="Binder M."/>
            <person name="Bloem J."/>
            <person name="Labutti K."/>
            <person name="Salamov A."/>
            <person name="Andreopoulos B."/>
            <person name="Baker S."/>
            <person name="Barry K."/>
            <person name="Bills G."/>
            <person name="Bluhm B."/>
            <person name="Cannon C."/>
            <person name="Castanera R."/>
            <person name="Culley D."/>
            <person name="Daum C."/>
            <person name="Ezra D."/>
            <person name="Gonzalez J."/>
            <person name="Henrissat B."/>
            <person name="Kuo A."/>
            <person name="Liang C."/>
            <person name="Lipzen A."/>
            <person name="Lutzoni F."/>
            <person name="Magnuson J."/>
            <person name="Mondo S."/>
            <person name="Nolan M."/>
            <person name="Ohm R."/>
            <person name="Pangilinan J."/>
            <person name="Park H.-J."/>
            <person name="Ramirez L."/>
            <person name="Alfaro M."/>
            <person name="Sun H."/>
            <person name="Tritt A."/>
            <person name="Yoshinaga Y."/>
            <person name="Zwiers L.-H."/>
            <person name="Turgeon B."/>
            <person name="Goodwin S."/>
            <person name="Spatafora J."/>
            <person name="Crous P."/>
            <person name="Grigoriev I."/>
        </authorList>
    </citation>
    <scope>NUCLEOTIDE SEQUENCE</scope>
    <source>
        <strain evidence="3">CBS 260.36</strain>
    </source>
</reference>
<evidence type="ECO:0000313" key="4">
    <source>
        <dbReference type="Proteomes" id="UP000799439"/>
    </source>
</evidence>
<dbReference type="InterPro" id="IPR011333">
    <property type="entry name" value="SKP1/BTB/POZ_sf"/>
</dbReference>
<dbReference type="Proteomes" id="UP000799439">
    <property type="component" value="Unassembled WGS sequence"/>
</dbReference>
<feature type="compositionally biased region" description="Basic and acidic residues" evidence="1">
    <location>
        <begin position="232"/>
        <end position="241"/>
    </location>
</feature>
<dbReference type="OrthoDB" id="6359816at2759"/>
<name>A0A9P4MJ10_9PEZI</name>
<keyword evidence="4" id="KW-1185">Reference proteome</keyword>
<dbReference type="AlphaFoldDB" id="A0A9P4MJ10"/>
<dbReference type="EMBL" id="ML996083">
    <property type="protein sequence ID" value="KAF2154842.1"/>
    <property type="molecule type" value="Genomic_DNA"/>
</dbReference>
<dbReference type="SUPFAM" id="SSF54695">
    <property type="entry name" value="POZ domain"/>
    <property type="match status" value="1"/>
</dbReference>
<evidence type="ECO:0000313" key="3">
    <source>
        <dbReference type="EMBL" id="KAF2154842.1"/>
    </source>
</evidence>
<comment type="caution">
    <text evidence="3">The sequence shown here is derived from an EMBL/GenBank/DDBJ whole genome shotgun (WGS) entry which is preliminary data.</text>
</comment>
<evidence type="ECO:0000259" key="2">
    <source>
        <dbReference type="PROSITE" id="PS50097"/>
    </source>
</evidence>
<dbReference type="CDD" id="cd18186">
    <property type="entry name" value="BTB_POZ_ZBTB_KLHL-like"/>
    <property type="match status" value="1"/>
</dbReference>
<proteinExistence type="predicted"/>
<dbReference type="PANTHER" id="PTHR47843">
    <property type="entry name" value="BTB DOMAIN-CONTAINING PROTEIN-RELATED"/>
    <property type="match status" value="1"/>
</dbReference>
<feature type="domain" description="BTB" evidence="2">
    <location>
        <begin position="34"/>
        <end position="60"/>
    </location>
</feature>
<protein>
    <recommendedName>
        <fullName evidence="2">BTB domain-containing protein</fullName>
    </recommendedName>
</protein>
<dbReference type="InterPro" id="IPR000210">
    <property type="entry name" value="BTB/POZ_dom"/>
</dbReference>
<dbReference type="Pfam" id="PF00651">
    <property type="entry name" value="BTB"/>
    <property type="match status" value="1"/>
</dbReference>